<dbReference type="RefSeq" id="YP_009177653.1">
    <property type="nucleotide sequence ID" value="NC_028256.1"/>
</dbReference>
<dbReference type="KEGG" id="vg:26131599"/>
<proteinExistence type="predicted"/>
<organismHost>
    <name type="scientific">Aeropyrum pernix</name>
    <dbReference type="NCBI Taxonomy" id="56636"/>
</organismHost>
<organism evidence="1 2">
    <name type="scientific">Aeropyrum pernix ovoid virus 1</name>
    <name type="common">APOV1</name>
    <dbReference type="NCBI Taxonomy" id="1032474"/>
    <lineage>
        <taxon>Viruses</taxon>
        <taxon>Viruses incertae sedis</taxon>
        <taxon>Guttaviridae</taxon>
        <taxon>Betaguttavirus</taxon>
    </lineage>
</organism>
<reference evidence="1 2" key="1">
    <citation type="journal article" date="2011" name="J. Bacteriol.">
        <title>Provirus Induction in Hyperthermophilic Archaea: Characterization of Aeropyrum pernix Spindle-Shaped Virus 1 and Aeropyrum pernix Ovoid Virus 1.</title>
        <authorList>
            <person name="Mochizuki T."/>
            <person name="Sako Y."/>
            <person name="Prangishvili D."/>
        </authorList>
    </citation>
    <scope>NUCLEOTIDE SEQUENCE [LARGE SCALE GENOMIC DNA]</scope>
</reference>
<sequence length="89" mass="10153">MMMYCLPYEKPRLHERMGLTISEAVEIMDGIVDLAAKHGRWDLVLAEIWSRLRGNPCKAMYAAFIAGVMSQTSSFYSMLLERRAEHADA</sequence>
<evidence type="ECO:0000313" key="2">
    <source>
        <dbReference type="Proteomes" id="UP000008911"/>
    </source>
</evidence>
<name>G3CAU4_APOV1</name>
<accession>G3CAU4</accession>
<protein>
    <submittedName>
        <fullName evidence="1">Uncharacterized protein</fullName>
    </submittedName>
</protein>
<evidence type="ECO:0000313" key="1">
    <source>
        <dbReference type="EMBL" id="CCD22143.1"/>
    </source>
</evidence>
<dbReference type="GeneID" id="26131599"/>
<keyword evidence="2" id="KW-1185">Reference proteome</keyword>
<dbReference type="Proteomes" id="UP000008911">
    <property type="component" value="Segment"/>
</dbReference>
<dbReference type="EMBL" id="HE580237">
    <property type="protein sequence ID" value="CCD22143.1"/>
    <property type="molecule type" value="Genomic_DNA"/>
</dbReference>